<dbReference type="EMBL" id="JBIVPC010000015">
    <property type="protein sequence ID" value="MFJ6039697.1"/>
    <property type="molecule type" value="Genomic_DNA"/>
</dbReference>
<dbReference type="RefSeq" id="WP_051783494.1">
    <property type="nucleotide sequence ID" value="NZ_BBOK01000010.1"/>
</dbReference>
<proteinExistence type="predicted"/>
<dbReference type="Pfam" id="PF00440">
    <property type="entry name" value="TetR_N"/>
    <property type="match status" value="1"/>
</dbReference>
<dbReference type="Pfam" id="PF02909">
    <property type="entry name" value="TetR_C_1"/>
    <property type="match status" value="1"/>
</dbReference>
<dbReference type="GeneID" id="95508045"/>
<dbReference type="SUPFAM" id="SSF48498">
    <property type="entry name" value="Tetracyclin repressor-like, C-terminal domain"/>
    <property type="match status" value="1"/>
</dbReference>
<dbReference type="Proteomes" id="UP001617907">
    <property type="component" value="Unassembled WGS sequence"/>
</dbReference>
<dbReference type="SUPFAM" id="SSF46689">
    <property type="entry name" value="Homeodomain-like"/>
    <property type="match status" value="1"/>
</dbReference>
<accession>A0ABW8HH30</accession>
<evidence type="ECO:0000313" key="7">
    <source>
        <dbReference type="Proteomes" id="UP001617907"/>
    </source>
</evidence>
<dbReference type="InterPro" id="IPR050109">
    <property type="entry name" value="HTH-type_TetR-like_transc_reg"/>
</dbReference>
<reference evidence="6 7" key="1">
    <citation type="submission" date="2024-10" db="EMBL/GenBank/DDBJ databases">
        <title>The Natural Products Discovery Center: Release of the First 8490 Sequenced Strains for Exploring Actinobacteria Biosynthetic Diversity.</title>
        <authorList>
            <person name="Kalkreuter E."/>
            <person name="Kautsar S.A."/>
            <person name="Yang D."/>
            <person name="Bader C.D."/>
            <person name="Teijaro C.N."/>
            <person name="Fluegel L."/>
            <person name="Davis C.M."/>
            <person name="Simpson J.R."/>
            <person name="Lauterbach L."/>
            <person name="Steele A.D."/>
            <person name="Gui C."/>
            <person name="Meng S."/>
            <person name="Li G."/>
            <person name="Viehrig K."/>
            <person name="Ye F."/>
            <person name="Su P."/>
            <person name="Kiefer A.F."/>
            <person name="Nichols A."/>
            <person name="Cepeda A.J."/>
            <person name="Yan W."/>
            <person name="Fan B."/>
            <person name="Jiang Y."/>
            <person name="Adhikari A."/>
            <person name="Zheng C.-J."/>
            <person name="Schuster L."/>
            <person name="Cowan T.M."/>
            <person name="Smanski M.J."/>
            <person name="Chevrette M.G."/>
            <person name="De Carvalho L.P.S."/>
            <person name="Shen B."/>
        </authorList>
    </citation>
    <scope>NUCLEOTIDE SEQUENCE [LARGE SCALE GENOMIC DNA]</scope>
    <source>
        <strain evidence="6 7">NPDC093086</strain>
    </source>
</reference>
<dbReference type="InterPro" id="IPR001647">
    <property type="entry name" value="HTH_TetR"/>
</dbReference>
<comment type="caution">
    <text evidence="6">The sequence shown here is derived from an EMBL/GenBank/DDBJ whole genome shotgun (WGS) entry which is preliminary data.</text>
</comment>
<evidence type="ECO:0000256" key="4">
    <source>
        <dbReference type="PROSITE-ProRule" id="PRU00335"/>
    </source>
</evidence>
<dbReference type="InterPro" id="IPR004111">
    <property type="entry name" value="Repressor_TetR_C"/>
</dbReference>
<dbReference type="PANTHER" id="PTHR30055">
    <property type="entry name" value="HTH-TYPE TRANSCRIPTIONAL REGULATOR RUTR"/>
    <property type="match status" value="1"/>
</dbReference>
<evidence type="ECO:0000256" key="2">
    <source>
        <dbReference type="ARBA" id="ARBA00023125"/>
    </source>
</evidence>
<feature type="DNA-binding region" description="H-T-H motif" evidence="4">
    <location>
        <begin position="55"/>
        <end position="74"/>
    </location>
</feature>
<dbReference type="InterPro" id="IPR036271">
    <property type="entry name" value="Tet_transcr_reg_TetR-rel_C_sf"/>
</dbReference>
<dbReference type="Gene3D" id="1.10.357.10">
    <property type="entry name" value="Tetracycline Repressor, domain 2"/>
    <property type="match status" value="1"/>
</dbReference>
<dbReference type="InterPro" id="IPR009057">
    <property type="entry name" value="Homeodomain-like_sf"/>
</dbReference>
<keyword evidence="7" id="KW-1185">Reference proteome</keyword>
<feature type="domain" description="HTH tetR-type" evidence="5">
    <location>
        <begin position="32"/>
        <end position="92"/>
    </location>
</feature>
<dbReference type="PANTHER" id="PTHR30055:SF151">
    <property type="entry name" value="TRANSCRIPTIONAL REGULATORY PROTEIN"/>
    <property type="match status" value="1"/>
</dbReference>
<protein>
    <submittedName>
        <fullName evidence="6">TetR/AcrR family transcriptional regulator</fullName>
    </submittedName>
</protein>
<evidence type="ECO:0000313" key="6">
    <source>
        <dbReference type="EMBL" id="MFJ6039697.1"/>
    </source>
</evidence>
<dbReference type="PROSITE" id="PS50977">
    <property type="entry name" value="HTH_TETR_2"/>
    <property type="match status" value="1"/>
</dbReference>
<keyword evidence="3" id="KW-0804">Transcription</keyword>
<gene>
    <name evidence="6" type="ORF">ACIQFM_25990</name>
</gene>
<organism evidence="6 7">
    <name type="scientific">Streptomyces ardesiacus</name>
    <dbReference type="NCBI Taxonomy" id="285564"/>
    <lineage>
        <taxon>Bacteria</taxon>
        <taxon>Bacillati</taxon>
        <taxon>Actinomycetota</taxon>
        <taxon>Actinomycetes</taxon>
        <taxon>Kitasatosporales</taxon>
        <taxon>Streptomycetaceae</taxon>
        <taxon>Streptomyces</taxon>
    </lineage>
</organism>
<keyword evidence="2 4" id="KW-0238">DNA-binding</keyword>
<evidence type="ECO:0000256" key="1">
    <source>
        <dbReference type="ARBA" id="ARBA00023015"/>
    </source>
</evidence>
<sequence>MAAEHDGADRLSRSLDLLWGSKDKPSRGPKPALSLEKIVRAAIEIADAEGIDGLSMQQVAGRLGFTTMSLYRYVPGKDQLVDAMMDAASGPPPQLPAAEGWRNRIERWVQALWVRYQQHPWMLQVQASGPPLGPNQLAWLESSLSALDGTGLTAEEMLFVSLFLNGAATGLARHSTAAAQTAAHTGVPAERVGADYAQILERVLDTDRFPTLTRVVAAGAFRPGAGPGEGTTHDLEFGLQRLLDGIERYVEERTATCPLGTSASATGPV</sequence>
<keyword evidence="1" id="KW-0805">Transcription regulation</keyword>
<evidence type="ECO:0000259" key="5">
    <source>
        <dbReference type="PROSITE" id="PS50977"/>
    </source>
</evidence>
<name>A0ABW8HH30_9ACTN</name>
<evidence type="ECO:0000256" key="3">
    <source>
        <dbReference type="ARBA" id="ARBA00023163"/>
    </source>
</evidence>
<dbReference type="Gene3D" id="1.10.10.60">
    <property type="entry name" value="Homeodomain-like"/>
    <property type="match status" value="1"/>
</dbReference>